<dbReference type="InterPro" id="IPR046818">
    <property type="entry name" value="MmeI_C"/>
</dbReference>
<dbReference type="AlphaFoldDB" id="A0A943Z7I5"/>
<keyword evidence="2" id="KW-0489">Methyltransferase</keyword>
<comment type="catalytic activity">
    <reaction evidence="4">
        <text>a 2'-deoxyadenosine in DNA + S-adenosyl-L-methionine = an N(6)-methyl-2'-deoxyadenosine in DNA + S-adenosyl-L-homocysteine + H(+)</text>
        <dbReference type="Rhea" id="RHEA:15197"/>
        <dbReference type="Rhea" id="RHEA-COMP:12418"/>
        <dbReference type="Rhea" id="RHEA-COMP:12419"/>
        <dbReference type="ChEBI" id="CHEBI:15378"/>
        <dbReference type="ChEBI" id="CHEBI:57856"/>
        <dbReference type="ChEBI" id="CHEBI:59789"/>
        <dbReference type="ChEBI" id="CHEBI:90615"/>
        <dbReference type="ChEBI" id="CHEBI:90616"/>
        <dbReference type="EC" id="2.1.1.72"/>
    </reaction>
</comment>
<comment type="caution">
    <text evidence="10">The sequence shown here is derived from an EMBL/GenBank/DDBJ whole genome shotgun (WGS) entry which is preliminary data.</text>
</comment>
<dbReference type="InterPro" id="IPR029063">
    <property type="entry name" value="SAM-dependent_MTases_sf"/>
</dbReference>
<dbReference type="PANTHER" id="PTHR33841:SF1">
    <property type="entry name" value="DNA METHYLTRANSFERASE A"/>
    <property type="match status" value="1"/>
</dbReference>
<dbReference type="InterPro" id="IPR050953">
    <property type="entry name" value="N4_N6_ade-DNA_methylase"/>
</dbReference>
<proteinExistence type="predicted"/>
<dbReference type="Pfam" id="PF20467">
    <property type="entry name" value="MmeI_C"/>
    <property type="match status" value="1"/>
</dbReference>
<feature type="domain" description="MmeI-like C-terminal" evidence="8">
    <location>
        <begin position="863"/>
        <end position="940"/>
    </location>
</feature>
<dbReference type="InterPro" id="IPR046817">
    <property type="entry name" value="MmeI_N"/>
</dbReference>
<evidence type="ECO:0000259" key="9">
    <source>
        <dbReference type="Pfam" id="PF20473"/>
    </source>
</evidence>
<dbReference type="InterPro" id="IPR046820">
    <property type="entry name" value="MmeI_TRD"/>
</dbReference>
<accession>A0A943Z7I5</accession>
<dbReference type="Pfam" id="PF20473">
    <property type="entry name" value="MmeI_Mtase"/>
    <property type="match status" value="1"/>
</dbReference>
<name>A0A943Z7I5_9ACTN</name>
<dbReference type="EC" id="2.1.1.72" evidence="1"/>
<protein>
    <recommendedName>
        <fullName evidence="1">site-specific DNA-methyltransferase (adenine-specific)</fullName>
        <ecNumber evidence="1">2.1.1.72</ecNumber>
    </recommendedName>
</protein>
<evidence type="ECO:0000313" key="11">
    <source>
        <dbReference type="Proteomes" id="UP000727506"/>
    </source>
</evidence>
<feature type="domain" description="MmeI-like DNA-methyltransferase" evidence="9">
    <location>
        <begin position="364"/>
        <end position="621"/>
    </location>
</feature>
<evidence type="ECO:0000256" key="1">
    <source>
        <dbReference type="ARBA" id="ARBA00011900"/>
    </source>
</evidence>
<dbReference type="Pfam" id="PF20464">
    <property type="entry name" value="MmeI_N"/>
    <property type="match status" value="1"/>
</dbReference>
<dbReference type="Gene3D" id="3.40.50.150">
    <property type="entry name" value="Vaccinia Virus protein VP39"/>
    <property type="match status" value="1"/>
</dbReference>
<evidence type="ECO:0000256" key="4">
    <source>
        <dbReference type="ARBA" id="ARBA00047942"/>
    </source>
</evidence>
<dbReference type="InterPro" id="IPR046816">
    <property type="entry name" value="MmeI_Mtase"/>
</dbReference>
<dbReference type="EMBL" id="JAGZSV010000057">
    <property type="protein sequence ID" value="MBS6940699.1"/>
    <property type="molecule type" value="Genomic_DNA"/>
</dbReference>
<feature type="domain" description="MmeI-like N-terminal" evidence="5">
    <location>
        <begin position="11"/>
        <end position="187"/>
    </location>
</feature>
<keyword evidence="3" id="KW-0808">Transferase</keyword>
<evidence type="ECO:0000313" key="10">
    <source>
        <dbReference type="EMBL" id="MBS6940699.1"/>
    </source>
</evidence>
<evidence type="ECO:0000259" key="7">
    <source>
        <dbReference type="Pfam" id="PF20466"/>
    </source>
</evidence>
<sequence length="940" mass="106185">MNISFTEQKRAAKAFVERWRALPCVEEEHSRSFWIELLQDVYGLKNATHALEFERKVKGRKIDVFYEDMGVLVEMKGRGIGLDEATVRSKKAGPETPYQQAKWYADNLPFSIRPRWIITCNFDEFRIYDQEKERQEEYVSLALDELPEQLHLLGFLTDAKNSRIEREKQLSVQAGELVGKLYTQLSKRYKNIETDVHEQRSLNVLIVRLVFLLYAEDSGLMHEKDAVLNYLKDYRADQMRQAVVDLFRVLDTPAEQRDPYLPDALLAFPYVNGGLFGNDDIVVPQFTDDIRLDLLLEASQKFDWSGISPTIFGAAFESTLNPATRRAGGMHYTSIENIHKVIDPLFLDDLRAELAEIEGEKVEKNRRIKLKRFQKKLGSLRIFDPACGSGNFLTESYLSLRKLENRVLESLQGDQIGMGFGDETTPIEVTIDQFYGIEINDFAVSVAKTALWIAEEQMMEETSEILLQPFDFLPLKSNGNIHEGNALRMDWNDILLAEQCSFICGNPPFYGAKMQSDSQRADLAEVFRGSKNCGTVDYVSGWYIKAAEYMSPYARAAFVSTNSICQGEQVANVWLPVYNAGVRIDFAYDTFRWRNEASGQAHVFVIVVGFSKCGVARKTLFHHVSPDDGPITSHPAVINAYLSPAPDSFIWSRKKPFCNVPAIGIGNKPIDGGNYIFTDAEREEFLVKEPGAAKYMHPFLGSKEFINGGPRSILYLGDATEAELDALPLCRERIEAVRQFRLASSSKPTQKLAEKSTHYHVENMPKGNSVLVPKVSSERRAYVPMGFIGPETFCSDLVFLIPDAELYHFGVLHSQFHNAWMRTVCGRLESRYRYSGGVVYNNFVWPGVTRETLDVPVEDAVAPEVRSRIEACAQAVLDARAAHSGKTLADLYDPDKMPADLLSAHQALDAAVEAAYGVDFNGDEERIVAHLFKLYAELTS</sequence>
<dbReference type="PANTHER" id="PTHR33841">
    <property type="entry name" value="DNA METHYLTRANSFERASE YEEA-RELATED"/>
    <property type="match status" value="1"/>
</dbReference>
<evidence type="ECO:0000256" key="2">
    <source>
        <dbReference type="ARBA" id="ARBA00022603"/>
    </source>
</evidence>
<feature type="domain" description="MmeI-like helicase spacer" evidence="6">
    <location>
        <begin position="201"/>
        <end position="276"/>
    </location>
</feature>
<evidence type="ECO:0000259" key="5">
    <source>
        <dbReference type="Pfam" id="PF20464"/>
    </source>
</evidence>
<organism evidence="10 11">
    <name type="scientific">Slackia piriformis</name>
    <dbReference type="NCBI Taxonomy" id="626934"/>
    <lineage>
        <taxon>Bacteria</taxon>
        <taxon>Bacillati</taxon>
        <taxon>Actinomycetota</taxon>
        <taxon>Coriobacteriia</taxon>
        <taxon>Eggerthellales</taxon>
        <taxon>Eggerthellaceae</taxon>
        <taxon>Slackia</taxon>
    </lineage>
</organism>
<dbReference type="GO" id="GO:0009007">
    <property type="term" value="F:site-specific DNA-methyltransferase (adenine-specific) activity"/>
    <property type="evidence" value="ECO:0007669"/>
    <property type="project" value="UniProtKB-EC"/>
</dbReference>
<dbReference type="InterPro" id="IPR046819">
    <property type="entry name" value="MmeI_hel"/>
</dbReference>
<dbReference type="Pfam" id="PF20465">
    <property type="entry name" value="MmeI_hel"/>
    <property type="match status" value="1"/>
</dbReference>
<evidence type="ECO:0000259" key="6">
    <source>
        <dbReference type="Pfam" id="PF20465"/>
    </source>
</evidence>
<evidence type="ECO:0000256" key="3">
    <source>
        <dbReference type="ARBA" id="ARBA00022679"/>
    </source>
</evidence>
<feature type="domain" description="MmeI-like target recognition" evidence="7">
    <location>
        <begin position="645"/>
        <end position="846"/>
    </location>
</feature>
<evidence type="ECO:0000259" key="8">
    <source>
        <dbReference type="Pfam" id="PF20467"/>
    </source>
</evidence>
<gene>
    <name evidence="10" type="ORF">KH142_04315</name>
</gene>
<dbReference type="SUPFAM" id="SSF53335">
    <property type="entry name" value="S-adenosyl-L-methionine-dependent methyltransferases"/>
    <property type="match status" value="1"/>
</dbReference>
<dbReference type="GO" id="GO:0032259">
    <property type="term" value="P:methylation"/>
    <property type="evidence" value="ECO:0007669"/>
    <property type="project" value="UniProtKB-KW"/>
</dbReference>
<dbReference type="Proteomes" id="UP000727506">
    <property type="component" value="Unassembled WGS sequence"/>
</dbReference>
<reference evidence="10" key="1">
    <citation type="submission" date="2021-02" db="EMBL/GenBank/DDBJ databases">
        <title>Infant gut strain persistence is associated with maternal origin, phylogeny, and functional potential including surface adhesion and iron acquisition.</title>
        <authorList>
            <person name="Lou Y.C."/>
        </authorList>
    </citation>
    <scope>NUCLEOTIDE SEQUENCE</scope>
    <source>
        <strain evidence="10">L2_039_000G1_dasL2_039_000G1_concoct_11</strain>
    </source>
</reference>
<dbReference type="Pfam" id="PF20466">
    <property type="entry name" value="MmeI_TRD"/>
    <property type="match status" value="1"/>
</dbReference>